<proteinExistence type="predicted"/>
<keyword evidence="1" id="KW-0812">Transmembrane</keyword>
<organism evidence="2 3">
    <name type="scientific">Alkaliphilus hydrothermalis</name>
    <dbReference type="NCBI Taxonomy" id="1482730"/>
    <lineage>
        <taxon>Bacteria</taxon>
        <taxon>Bacillati</taxon>
        <taxon>Bacillota</taxon>
        <taxon>Clostridia</taxon>
        <taxon>Peptostreptococcales</taxon>
        <taxon>Natronincolaceae</taxon>
        <taxon>Alkaliphilus</taxon>
    </lineage>
</organism>
<sequence>MELLRDLYYTNLSALRNTSKSLMKNWLFIFTGLFYTIATIFLYSIIPYFGILAGIVLLITTSAIISNYIYLLEGIITRDRITFQDFKEGFTVYLRKVWGLLFMFWVGRMAFDLLIKPILGQFIDPAGVEMIGLFLAFVVLNPIPEVLYQKHYNPWESITHSFEFVKDNWIEWFIPNGIFLGIIYLVTGQVLAGIINYYIPINILFSGGGIVLYLLGQVIFTFMMIYRGYLFNTLSTSNRRKRLFMRRF</sequence>
<evidence type="ECO:0000313" key="2">
    <source>
        <dbReference type="EMBL" id="MBM7616386.1"/>
    </source>
</evidence>
<gene>
    <name evidence="2" type="ORF">JOC73_002968</name>
</gene>
<protein>
    <recommendedName>
        <fullName evidence="4">DUF4013 domain-containing protein</fullName>
    </recommendedName>
</protein>
<reference evidence="2 3" key="1">
    <citation type="submission" date="2021-01" db="EMBL/GenBank/DDBJ databases">
        <title>Genomic Encyclopedia of Type Strains, Phase IV (KMG-IV): sequencing the most valuable type-strain genomes for metagenomic binning, comparative biology and taxonomic classification.</title>
        <authorList>
            <person name="Goeker M."/>
        </authorList>
    </citation>
    <scope>NUCLEOTIDE SEQUENCE [LARGE SCALE GENOMIC DNA]</scope>
    <source>
        <strain evidence="2 3">DSM 25890</strain>
    </source>
</reference>
<feature type="transmembrane region" description="Helical" evidence="1">
    <location>
        <begin position="26"/>
        <end position="45"/>
    </location>
</feature>
<name>A0ABS2NU92_9FIRM</name>
<keyword evidence="1" id="KW-1133">Transmembrane helix</keyword>
<keyword evidence="1" id="KW-0472">Membrane</keyword>
<feature type="transmembrane region" description="Helical" evidence="1">
    <location>
        <begin position="210"/>
        <end position="232"/>
    </location>
</feature>
<accession>A0ABS2NU92</accession>
<evidence type="ECO:0008006" key="4">
    <source>
        <dbReference type="Google" id="ProtNLM"/>
    </source>
</evidence>
<dbReference type="RefSeq" id="WP_204404544.1">
    <property type="nucleotide sequence ID" value="NZ_JAFBEE010000034.1"/>
</dbReference>
<feature type="transmembrane region" description="Helical" evidence="1">
    <location>
        <begin position="169"/>
        <end position="198"/>
    </location>
</feature>
<feature type="transmembrane region" description="Helical" evidence="1">
    <location>
        <begin position="93"/>
        <end position="111"/>
    </location>
</feature>
<evidence type="ECO:0000313" key="3">
    <source>
        <dbReference type="Proteomes" id="UP001314796"/>
    </source>
</evidence>
<evidence type="ECO:0000256" key="1">
    <source>
        <dbReference type="SAM" id="Phobius"/>
    </source>
</evidence>
<keyword evidence="3" id="KW-1185">Reference proteome</keyword>
<comment type="caution">
    <text evidence="2">The sequence shown here is derived from an EMBL/GenBank/DDBJ whole genome shotgun (WGS) entry which is preliminary data.</text>
</comment>
<dbReference type="EMBL" id="JAFBEE010000034">
    <property type="protein sequence ID" value="MBM7616386.1"/>
    <property type="molecule type" value="Genomic_DNA"/>
</dbReference>
<dbReference type="Proteomes" id="UP001314796">
    <property type="component" value="Unassembled WGS sequence"/>
</dbReference>
<feature type="transmembrane region" description="Helical" evidence="1">
    <location>
        <begin position="131"/>
        <end position="148"/>
    </location>
</feature>
<feature type="transmembrane region" description="Helical" evidence="1">
    <location>
        <begin position="51"/>
        <end position="72"/>
    </location>
</feature>